<keyword evidence="3" id="KW-1185">Reference proteome</keyword>
<evidence type="ECO:0000313" key="2">
    <source>
        <dbReference type="EMBL" id="RAQ22129.1"/>
    </source>
</evidence>
<feature type="region of interest" description="Disordered" evidence="1">
    <location>
        <begin position="136"/>
        <end position="157"/>
    </location>
</feature>
<name>A0A328UAQ7_9FIRM</name>
<organism evidence="2 3">
    <name type="scientific">Hydrogeniiclostridium mannosilyticum</name>
    <dbReference type="NCBI Taxonomy" id="2764322"/>
    <lineage>
        <taxon>Bacteria</taxon>
        <taxon>Bacillati</taxon>
        <taxon>Bacillota</taxon>
        <taxon>Clostridia</taxon>
        <taxon>Eubacteriales</taxon>
        <taxon>Acutalibacteraceae</taxon>
        <taxon>Hydrogeniiclostridium</taxon>
    </lineage>
</organism>
<sequence>MSTNEYERTHSLQPVVAEGNLVPNFDPLKWLVFTPAGPKLDLSYKKLWFHKKHLNGRIKLSPLRITDQLAIIEASVFFDRNDPEPATSYIAEKKKEDVPHGRYIEAAQDTAIEQALSNAGFDIQFMPVCQQNIPPENAKAVQSPDSEPKSASVTTNISQKVDIPSHKENLAVYAAPEEKDVVLVKKTDGSIPEELSKQEAAPVPPPSTVEKPAAESPIQETPFPTDDFEEILWENAAQDTPVAPAVPAYTSDTPVDTILSVMTLEEARNYVVKDGTCSGWTLAQVEERRPVSLKFYVSGYSGKDNILRAGAKLLLSNAQKKAS</sequence>
<accession>A0A328UAQ7</accession>
<comment type="caution">
    <text evidence="2">The sequence shown here is derived from an EMBL/GenBank/DDBJ whole genome shotgun (WGS) entry which is preliminary data.</text>
</comment>
<reference evidence="2 3" key="1">
    <citation type="submission" date="2018-06" db="EMBL/GenBank/DDBJ databases">
        <title>Noncontiguous genome sequence of Ruminococcaceae bacterium ASD2818.</title>
        <authorList>
            <person name="Chaplin A.V."/>
            <person name="Sokolova S.R."/>
            <person name="Kochetkova T.O."/>
            <person name="Goltsov A.Y."/>
            <person name="Trofimov D.Y."/>
            <person name="Efimov B.A."/>
        </authorList>
    </citation>
    <scope>NUCLEOTIDE SEQUENCE [LARGE SCALE GENOMIC DNA]</scope>
    <source>
        <strain evidence="2 3">ASD2818</strain>
    </source>
</reference>
<feature type="compositionally biased region" description="Polar residues" evidence="1">
    <location>
        <begin position="143"/>
        <end position="157"/>
    </location>
</feature>
<gene>
    <name evidence="2" type="ORF">DPQ25_13655</name>
</gene>
<dbReference type="AlphaFoldDB" id="A0A328UAQ7"/>
<evidence type="ECO:0000313" key="3">
    <source>
        <dbReference type="Proteomes" id="UP000249377"/>
    </source>
</evidence>
<dbReference type="EMBL" id="QLYR01000016">
    <property type="protein sequence ID" value="RAQ22129.1"/>
    <property type="molecule type" value="Genomic_DNA"/>
</dbReference>
<protein>
    <submittedName>
        <fullName evidence="2">Uncharacterized protein</fullName>
    </submittedName>
</protein>
<feature type="region of interest" description="Disordered" evidence="1">
    <location>
        <begin position="192"/>
        <end position="221"/>
    </location>
</feature>
<dbReference type="RefSeq" id="WP_112333733.1">
    <property type="nucleotide sequence ID" value="NZ_QLYR01000016.1"/>
</dbReference>
<proteinExistence type="predicted"/>
<dbReference type="Proteomes" id="UP000249377">
    <property type="component" value="Unassembled WGS sequence"/>
</dbReference>
<evidence type="ECO:0000256" key="1">
    <source>
        <dbReference type="SAM" id="MobiDB-lite"/>
    </source>
</evidence>